<protein>
    <submittedName>
        <fullName evidence="1">Beta-glucosidase/6-phospho-beta-glucosidase/beta-galactosidase</fullName>
    </submittedName>
</protein>
<dbReference type="Pfam" id="PF00232">
    <property type="entry name" value="Glyco_hydro_1"/>
    <property type="match status" value="1"/>
</dbReference>
<gene>
    <name evidence="1" type="ORF">JOC58_000005</name>
</gene>
<keyword evidence="2" id="KW-1185">Reference proteome</keyword>
<accession>A0ABU1ISD6</accession>
<dbReference type="SUPFAM" id="SSF51445">
    <property type="entry name" value="(Trans)glycosidases"/>
    <property type="match status" value="1"/>
</dbReference>
<dbReference type="Proteomes" id="UP001185028">
    <property type="component" value="Unassembled WGS sequence"/>
</dbReference>
<name>A0ABU1ISD6_9BACL</name>
<proteinExistence type="predicted"/>
<evidence type="ECO:0000313" key="1">
    <source>
        <dbReference type="EMBL" id="MDR6242121.1"/>
    </source>
</evidence>
<organism evidence="1 2">
    <name type="scientific">Paenibacillus hunanensis</name>
    <dbReference type="NCBI Taxonomy" id="539262"/>
    <lineage>
        <taxon>Bacteria</taxon>
        <taxon>Bacillati</taxon>
        <taxon>Bacillota</taxon>
        <taxon>Bacilli</taxon>
        <taxon>Bacillales</taxon>
        <taxon>Paenibacillaceae</taxon>
        <taxon>Paenibacillus</taxon>
    </lineage>
</organism>
<dbReference type="EMBL" id="JAVDQH010000001">
    <property type="protein sequence ID" value="MDR6242121.1"/>
    <property type="molecule type" value="Genomic_DNA"/>
</dbReference>
<comment type="caution">
    <text evidence="1">The sequence shown here is derived from an EMBL/GenBank/DDBJ whole genome shotgun (WGS) entry which is preliminary data.</text>
</comment>
<dbReference type="Gene3D" id="3.20.20.80">
    <property type="entry name" value="Glycosidases"/>
    <property type="match status" value="1"/>
</dbReference>
<reference evidence="1 2" key="1">
    <citation type="submission" date="2023-07" db="EMBL/GenBank/DDBJ databases">
        <title>Genomic Encyclopedia of Type Strains, Phase IV (KMG-IV): sequencing the most valuable type-strain genomes for metagenomic binning, comparative biology and taxonomic classification.</title>
        <authorList>
            <person name="Goeker M."/>
        </authorList>
    </citation>
    <scope>NUCLEOTIDE SEQUENCE [LARGE SCALE GENOMIC DNA]</scope>
    <source>
        <strain evidence="1 2">DSM 22170</strain>
    </source>
</reference>
<dbReference type="InterPro" id="IPR001360">
    <property type="entry name" value="Glyco_hydro_1"/>
</dbReference>
<dbReference type="InterPro" id="IPR017853">
    <property type="entry name" value="GH"/>
</dbReference>
<sequence length="75" mass="9214">MVPRRITRHIQEGVHYPSHEAVDFYHHYKEDIRLFAEMGFRCYRMSLHGQELSQMATRWSQMKQGFNFMMGYWLN</sequence>
<evidence type="ECO:0000313" key="2">
    <source>
        <dbReference type="Proteomes" id="UP001185028"/>
    </source>
</evidence>